<dbReference type="Pfam" id="PF00069">
    <property type="entry name" value="Pkinase"/>
    <property type="match status" value="1"/>
</dbReference>
<reference evidence="3 4" key="1">
    <citation type="submission" date="2019-06" db="EMBL/GenBank/DDBJ databases">
        <title>Draft genome sequence of the filamentous fungus Phialemoniopsis curvata isolated from diesel fuel.</title>
        <authorList>
            <person name="Varaljay V.A."/>
            <person name="Lyon W.J."/>
            <person name="Crouch A.L."/>
            <person name="Drake C.E."/>
            <person name="Hollomon J.M."/>
            <person name="Nadeau L.J."/>
            <person name="Nunn H.S."/>
            <person name="Stevenson B.S."/>
            <person name="Bojanowski C.L."/>
            <person name="Crookes-Goodson W.J."/>
        </authorList>
    </citation>
    <scope>NUCLEOTIDE SEQUENCE [LARGE SCALE GENOMIC DNA]</scope>
    <source>
        <strain evidence="3 4">D216</strain>
    </source>
</reference>
<dbReference type="InParanoid" id="A0A507B950"/>
<protein>
    <recommendedName>
        <fullName evidence="2">Protein kinase domain-containing protein</fullName>
    </recommendedName>
</protein>
<dbReference type="SUPFAM" id="SSF56112">
    <property type="entry name" value="Protein kinase-like (PK-like)"/>
    <property type="match status" value="1"/>
</dbReference>
<evidence type="ECO:0000256" key="1">
    <source>
        <dbReference type="SAM" id="MobiDB-lite"/>
    </source>
</evidence>
<dbReference type="GO" id="GO:0005524">
    <property type="term" value="F:ATP binding"/>
    <property type="evidence" value="ECO:0007669"/>
    <property type="project" value="InterPro"/>
</dbReference>
<dbReference type="SMART" id="SM00220">
    <property type="entry name" value="S_TKc"/>
    <property type="match status" value="1"/>
</dbReference>
<dbReference type="STRING" id="1093900.A0A507B950"/>
<evidence type="ECO:0000259" key="2">
    <source>
        <dbReference type="PROSITE" id="PS50011"/>
    </source>
</evidence>
<dbReference type="Gene3D" id="1.10.510.10">
    <property type="entry name" value="Transferase(Phosphotransferase) domain 1"/>
    <property type="match status" value="1"/>
</dbReference>
<dbReference type="PANTHER" id="PTHR24359">
    <property type="entry name" value="SERINE/THREONINE-PROTEIN KINASE SBK1"/>
    <property type="match status" value="1"/>
</dbReference>
<dbReference type="GeneID" id="41971473"/>
<dbReference type="EMBL" id="SKBQ01000018">
    <property type="protein sequence ID" value="TPX16377.1"/>
    <property type="molecule type" value="Genomic_DNA"/>
</dbReference>
<keyword evidence="4" id="KW-1185">Reference proteome</keyword>
<evidence type="ECO:0000313" key="4">
    <source>
        <dbReference type="Proteomes" id="UP000319257"/>
    </source>
</evidence>
<comment type="caution">
    <text evidence="3">The sequence shown here is derived from an EMBL/GenBank/DDBJ whole genome shotgun (WGS) entry which is preliminary data.</text>
</comment>
<dbReference type="PANTHER" id="PTHR24359:SF1">
    <property type="entry name" value="INHIBITOR OF NUCLEAR FACTOR KAPPA-B KINASE EPSILON SUBUNIT HOMOLOG 1-RELATED"/>
    <property type="match status" value="1"/>
</dbReference>
<accession>A0A507B950</accession>
<name>A0A507B950_9PEZI</name>
<organism evidence="3 4">
    <name type="scientific">Thyridium curvatum</name>
    <dbReference type="NCBI Taxonomy" id="1093900"/>
    <lineage>
        <taxon>Eukaryota</taxon>
        <taxon>Fungi</taxon>
        <taxon>Dikarya</taxon>
        <taxon>Ascomycota</taxon>
        <taxon>Pezizomycotina</taxon>
        <taxon>Sordariomycetes</taxon>
        <taxon>Sordariomycetidae</taxon>
        <taxon>Thyridiales</taxon>
        <taxon>Thyridiaceae</taxon>
        <taxon>Thyridium</taxon>
    </lineage>
</organism>
<gene>
    <name evidence="3" type="ORF">E0L32_004026</name>
</gene>
<feature type="region of interest" description="Disordered" evidence="1">
    <location>
        <begin position="1"/>
        <end position="22"/>
    </location>
</feature>
<dbReference type="RefSeq" id="XP_030998088.1">
    <property type="nucleotide sequence ID" value="XM_031138391.1"/>
</dbReference>
<evidence type="ECO:0000313" key="3">
    <source>
        <dbReference type="EMBL" id="TPX16377.1"/>
    </source>
</evidence>
<dbReference type="InterPro" id="IPR000719">
    <property type="entry name" value="Prot_kinase_dom"/>
</dbReference>
<dbReference type="OrthoDB" id="346907at2759"/>
<dbReference type="InterPro" id="IPR008271">
    <property type="entry name" value="Ser/Thr_kinase_AS"/>
</dbReference>
<proteinExistence type="predicted"/>
<dbReference type="PROSITE" id="PS00108">
    <property type="entry name" value="PROTEIN_KINASE_ST"/>
    <property type="match status" value="1"/>
</dbReference>
<feature type="domain" description="Protein kinase" evidence="2">
    <location>
        <begin position="316"/>
        <end position="630"/>
    </location>
</feature>
<dbReference type="AlphaFoldDB" id="A0A507B950"/>
<dbReference type="GO" id="GO:0004674">
    <property type="term" value="F:protein serine/threonine kinase activity"/>
    <property type="evidence" value="ECO:0007669"/>
    <property type="project" value="TreeGrafter"/>
</dbReference>
<dbReference type="PROSITE" id="PS50011">
    <property type="entry name" value="PROTEIN_KINASE_DOM"/>
    <property type="match status" value="1"/>
</dbReference>
<sequence>MPEARVEPAGYESEEKTEPFSQTEFDARWQSIQVQRSSSSQSHAESAVHLDKLVVPQDKDIRILVRPLRSRSVSPGSRENCEWLALHAEVAAPDQPQHKVLAVTQTSKDIKFVVRIPGGGFDDDSPKPPLWCELYYDPASDNQILVNKSEVPIALSRVPQHLVASPTYEYIVNPYMSKGLTPGTWRIKVNDVEVLDFRILEKRPAVLRTPSKSSSDVSSSTVSDVINSSGKRSFVADENAELGPELRKIRSAETTGRGEDGVVMFLRKKADPLVFPLPTAAPGKEIMTTNGHALLDLEKDDSVQIPGGCELDSYELKKREPIASTTLSTVFTATSDHVNVPPDGTITVKVLKTRTPPVPTGAIMRPQQAEQNVIRQADTWLREYQSHEYLQHDSIVRLYGGDARHLSLYMEHVDAHDLSARGKWRGTTSDFFTGTRQDALRILRDIAGALHYIHGRDLVHNDIKPANILYSPTRGAVLCDFGLSTRADNPASLGGTPYYVPPEFIGRKLRGPPSDVWALGITMLYVLRKISFPDSRGRQHHPRPLYWMIADLNRGGAHHHHHHHHHNSRGAAPATAPSAVSQMQIWLSEINEAKDRLNMKDKMERLVAEMLIPNPAHRATMKRVVNELFAD</sequence>
<dbReference type="Proteomes" id="UP000319257">
    <property type="component" value="Unassembled WGS sequence"/>
</dbReference>
<dbReference type="InterPro" id="IPR011009">
    <property type="entry name" value="Kinase-like_dom_sf"/>
</dbReference>